<dbReference type="EMBL" id="BMAU01021203">
    <property type="protein sequence ID" value="GFX98805.1"/>
    <property type="molecule type" value="Genomic_DNA"/>
</dbReference>
<dbReference type="Proteomes" id="UP000887159">
    <property type="component" value="Unassembled WGS sequence"/>
</dbReference>
<name>A0A8X6RYJ0_TRICX</name>
<keyword evidence="2" id="KW-1185">Reference proteome</keyword>
<reference evidence="1" key="1">
    <citation type="submission" date="2020-08" db="EMBL/GenBank/DDBJ databases">
        <title>Multicomponent nature underlies the extraordinary mechanical properties of spider dragline silk.</title>
        <authorList>
            <person name="Kono N."/>
            <person name="Nakamura H."/>
            <person name="Mori M."/>
            <person name="Yoshida Y."/>
            <person name="Ohtoshi R."/>
            <person name="Malay A.D."/>
            <person name="Moran D.A.P."/>
            <person name="Tomita M."/>
            <person name="Numata K."/>
            <person name="Arakawa K."/>
        </authorList>
    </citation>
    <scope>NUCLEOTIDE SEQUENCE</scope>
</reference>
<accession>A0A8X6RYJ0</accession>
<protein>
    <submittedName>
        <fullName evidence="1">Uncharacterized protein</fullName>
    </submittedName>
</protein>
<evidence type="ECO:0000313" key="2">
    <source>
        <dbReference type="Proteomes" id="UP000887159"/>
    </source>
</evidence>
<dbReference type="AlphaFoldDB" id="A0A8X6RYJ0"/>
<gene>
    <name evidence="1" type="ORF">TNCV_1503811</name>
</gene>
<organism evidence="1 2">
    <name type="scientific">Trichonephila clavipes</name>
    <name type="common">Golden silk orbweaver</name>
    <name type="synonym">Nephila clavipes</name>
    <dbReference type="NCBI Taxonomy" id="2585209"/>
    <lineage>
        <taxon>Eukaryota</taxon>
        <taxon>Metazoa</taxon>
        <taxon>Ecdysozoa</taxon>
        <taxon>Arthropoda</taxon>
        <taxon>Chelicerata</taxon>
        <taxon>Arachnida</taxon>
        <taxon>Araneae</taxon>
        <taxon>Araneomorphae</taxon>
        <taxon>Entelegynae</taxon>
        <taxon>Araneoidea</taxon>
        <taxon>Nephilidae</taxon>
        <taxon>Trichonephila</taxon>
    </lineage>
</organism>
<sequence length="115" mass="13227">MRANAGFLMPFTTYLNRLGGVVVLSQAFYTQCCGFGSGQTRWIFFHRAENRQWPFRMIIWHVKDSLSVCLAWMLTAKLKTLVQVRIVKSSDATLWRGNWASKLLAVIGIAYRVPR</sequence>
<comment type="caution">
    <text evidence="1">The sequence shown here is derived from an EMBL/GenBank/DDBJ whole genome shotgun (WGS) entry which is preliminary data.</text>
</comment>
<proteinExistence type="predicted"/>
<evidence type="ECO:0000313" key="1">
    <source>
        <dbReference type="EMBL" id="GFX98805.1"/>
    </source>
</evidence>